<evidence type="ECO:0000313" key="1">
    <source>
        <dbReference type="EMBL" id="GBM19668.1"/>
    </source>
</evidence>
<reference evidence="1 2" key="1">
    <citation type="journal article" date="2019" name="Sci. Rep.">
        <title>Orb-weaving spider Araneus ventricosus genome elucidates the spidroin gene catalogue.</title>
        <authorList>
            <person name="Kono N."/>
            <person name="Nakamura H."/>
            <person name="Ohtoshi R."/>
            <person name="Moran D.A.P."/>
            <person name="Shinohara A."/>
            <person name="Yoshida Y."/>
            <person name="Fujiwara M."/>
            <person name="Mori M."/>
            <person name="Tomita M."/>
            <person name="Arakawa K."/>
        </authorList>
    </citation>
    <scope>NUCLEOTIDE SEQUENCE [LARGE SCALE GENOMIC DNA]</scope>
</reference>
<evidence type="ECO:0000313" key="2">
    <source>
        <dbReference type="Proteomes" id="UP000499080"/>
    </source>
</evidence>
<accession>A0A4Y2DV20</accession>
<sequence>MAKIVSNWSKGILKRVIHEYFFLGTRHAKRLRQCKNPMIIGVYRRRIWNSNNFGVPFSHKSETRSFEASDKSPACGWERWGREMCMGVRLEKSGLGGKSALSKK</sequence>
<name>A0A4Y2DV20_ARAVE</name>
<dbReference type="EMBL" id="BGPR01000428">
    <property type="protein sequence ID" value="GBM19668.1"/>
    <property type="molecule type" value="Genomic_DNA"/>
</dbReference>
<keyword evidence="2" id="KW-1185">Reference proteome</keyword>
<proteinExistence type="predicted"/>
<comment type="caution">
    <text evidence="1">The sequence shown here is derived from an EMBL/GenBank/DDBJ whole genome shotgun (WGS) entry which is preliminary data.</text>
</comment>
<dbReference type="AlphaFoldDB" id="A0A4Y2DV20"/>
<organism evidence="1 2">
    <name type="scientific">Araneus ventricosus</name>
    <name type="common">Orbweaver spider</name>
    <name type="synonym">Epeira ventricosa</name>
    <dbReference type="NCBI Taxonomy" id="182803"/>
    <lineage>
        <taxon>Eukaryota</taxon>
        <taxon>Metazoa</taxon>
        <taxon>Ecdysozoa</taxon>
        <taxon>Arthropoda</taxon>
        <taxon>Chelicerata</taxon>
        <taxon>Arachnida</taxon>
        <taxon>Araneae</taxon>
        <taxon>Araneomorphae</taxon>
        <taxon>Entelegynae</taxon>
        <taxon>Araneoidea</taxon>
        <taxon>Araneidae</taxon>
        <taxon>Araneus</taxon>
    </lineage>
</organism>
<dbReference type="Proteomes" id="UP000499080">
    <property type="component" value="Unassembled WGS sequence"/>
</dbReference>
<protein>
    <submittedName>
        <fullName evidence="1">Uncharacterized protein</fullName>
    </submittedName>
</protein>
<gene>
    <name evidence="1" type="ORF">AVEN_199841_1</name>
</gene>